<keyword evidence="7" id="KW-1133">Transmembrane helix</keyword>
<dbReference type="SUPFAM" id="SSF56112">
    <property type="entry name" value="Protein kinase-like (PK-like)"/>
    <property type="match status" value="1"/>
</dbReference>
<dbReference type="SUPFAM" id="SSF48452">
    <property type="entry name" value="TPR-like"/>
    <property type="match status" value="2"/>
</dbReference>
<dbReference type="InterPro" id="IPR011990">
    <property type="entry name" value="TPR-like_helical_dom_sf"/>
</dbReference>
<organism evidence="9 10">
    <name type="scientific">Rhodanobacter denitrificans</name>
    <dbReference type="NCBI Taxonomy" id="666685"/>
    <lineage>
        <taxon>Bacteria</taxon>
        <taxon>Pseudomonadati</taxon>
        <taxon>Pseudomonadota</taxon>
        <taxon>Gammaproteobacteria</taxon>
        <taxon>Lysobacterales</taxon>
        <taxon>Rhodanobacteraceae</taxon>
        <taxon>Rhodanobacter</taxon>
    </lineage>
</organism>
<dbReference type="CDD" id="cd14014">
    <property type="entry name" value="STKc_PknB_like"/>
    <property type="match status" value="1"/>
</dbReference>
<dbReference type="PROSITE" id="PS00107">
    <property type="entry name" value="PROTEIN_KINASE_ATP"/>
    <property type="match status" value="1"/>
</dbReference>
<evidence type="ECO:0000256" key="1">
    <source>
        <dbReference type="ARBA" id="ARBA00022679"/>
    </source>
</evidence>
<dbReference type="GO" id="GO:0005524">
    <property type="term" value="F:ATP binding"/>
    <property type="evidence" value="ECO:0007669"/>
    <property type="project" value="UniProtKB-UniRule"/>
</dbReference>
<dbReference type="PANTHER" id="PTHR43289">
    <property type="entry name" value="MITOGEN-ACTIVATED PROTEIN KINASE KINASE KINASE 20-RELATED"/>
    <property type="match status" value="1"/>
</dbReference>
<comment type="caution">
    <text evidence="9">The sequence shown here is derived from an EMBL/GenBank/DDBJ whole genome shotgun (WGS) entry which is preliminary data.</text>
</comment>
<accession>A0A2W5KD17</accession>
<keyword evidence="3" id="KW-0418">Kinase</keyword>
<dbReference type="InterPro" id="IPR000719">
    <property type="entry name" value="Prot_kinase_dom"/>
</dbReference>
<dbReference type="GO" id="GO:0004674">
    <property type="term" value="F:protein serine/threonine kinase activity"/>
    <property type="evidence" value="ECO:0007669"/>
    <property type="project" value="TreeGrafter"/>
</dbReference>
<protein>
    <recommendedName>
        <fullName evidence="8">Protein kinase domain-containing protein</fullName>
    </recommendedName>
</protein>
<dbReference type="PROSITE" id="PS50011">
    <property type="entry name" value="PROTEIN_KINASE_DOM"/>
    <property type="match status" value="1"/>
</dbReference>
<reference evidence="9 10" key="1">
    <citation type="submission" date="2017-08" db="EMBL/GenBank/DDBJ databases">
        <title>Infants hospitalized years apart are colonized by the same room-sourced microbial strains.</title>
        <authorList>
            <person name="Brooks B."/>
            <person name="Olm M.R."/>
            <person name="Firek B.A."/>
            <person name="Baker R."/>
            <person name="Thomas B.C."/>
            <person name="Morowitz M.J."/>
            <person name="Banfield J.F."/>
        </authorList>
    </citation>
    <scope>NUCLEOTIDE SEQUENCE [LARGE SCALE GENOMIC DNA]</scope>
    <source>
        <strain evidence="9">S2_005_003_R2_42</strain>
    </source>
</reference>
<keyword evidence="7" id="KW-0812">Transmembrane</keyword>
<keyword evidence="2 5" id="KW-0547">Nucleotide-binding</keyword>
<evidence type="ECO:0000313" key="9">
    <source>
        <dbReference type="EMBL" id="PZQ12845.1"/>
    </source>
</evidence>
<evidence type="ECO:0000256" key="4">
    <source>
        <dbReference type="ARBA" id="ARBA00022840"/>
    </source>
</evidence>
<dbReference type="EMBL" id="QFPO01000011">
    <property type="protein sequence ID" value="PZQ12845.1"/>
    <property type="molecule type" value="Genomic_DNA"/>
</dbReference>
<keyword evidence="4 5" id="KW-0067">ATP-binding</keyword>
<evidence type="ECO:0000256" key="3">
    <source>
        <dbReference type="ARBA" id="ARBA00022777"/>
    </source>
</evidence>
<dbReference type="PANTHER" id="PTHR43289:SF34">
    <property type="entry name" value="SERINE_THREONINE-PROTEIN KINASE YBDM-RELATED"/>
    <property type="match status" value="1"/>
</dbReference>
<evidence type="ECO:0000259" key="8">
    <source>
        <dbReference type="PROSITE" id="PS50011"/>
    </source>
</evidence>
<evidence type="ECO:0000256" key="5">
    <source>
        <dbReference type="PROSITE-ProRule" id="PRU10141"/>
    </source>
</evidence>
<proteinExistence type="predicted"/>
<name>A0A2W5KD17_9GAMM</name>
<evidence type="ECO:0000256" key="7">
    <source>
        <dbReference type="SAM" id="Phobius"/>
    </source>
</evidence>
<dbReference type="InterPro" id="IPR017441">
    <property type="entry name" value="Protein_kinase_ATP_BS"/>
</dbReference>
<dbReference type="Gene3D" id="1.25.40.10">
    <property type="entry name" value="Tetratricopeptide repeat domain"/>
    <property type="match status" value="2"/>
</dbReference>
<dbReference type="PROSITE" id="PS00108">
    <property type="entry name" value="PROTEIN_KINASE_ST"/>
    <property type="match status" value="1"/>
</dbReference>
<evidence type="ECO:0000313" key="10">
    <source>
        <dbReference type="Proteomes" id="UP000249046"/>
    </source>
</evidence>
<feature type="transmembrane region" description="Helical" evidence="7">
    <location>
        <begin position="391"/>
        <end position="412"/>
    </location>
</feature>
<keyword evidence="7" id="KW-0472">Membrane</keyword>
<evidence type="ECO:0000256" key="2">
    <source>
        <dbReference type="ARBA" id="ARBA00022741"/>
    </source>
</evidence>
<keyword evidence="6" id="KW-0175">Coiled coil</keyword>
<evidence type="ECO:0000256" key="6">
    <source>
        <dbReference type="SAM" id="Coils"/>
    </source>
</evidence>
<keyword evidence="1" id="KW-0808">Transferase</keyword>
<gene>
    <name evidence="9" type="ORF">DI564_12410</name>
</gene>
<dbReference type="InterPro" id="IPR008271">
    <property type="entry name" value="Ser/Thr_kinase_AS"/>
</dbReference>
<dbReference type="Proteomes" id="UP000249046">
    <property type="component" value="Unassembled WGS sequence"/>
</dbReference>
<dbReference type="InterPro" id="IPR011009">
    <property type="entry name" value="Kinase-like_dom_sf"/>
</dbReference>
<feature type="coiled-coil region" evidence="6">
    <location>
        <begin position="415"/>
        <end position="449"/>
    </location>
</feature>
<dbReference type="Gene3D" id="1.10.510.10">
    <property type="entry name" value="Transferase(Phosphotransferase) domain 1"/>
    <property type="match status" value="1"/>
</dbReference>
<dbReference type="Pfam" id="PF00069">
    <property type="entry name" value="Pkinase"/>
    <property type="match status" value="1"/>
</dbReference>
<sequence>MDEAVLQRKRRERAAFHALHALALDERERRLADLALEDAALAEAVRATLAAADADAAADATLGGVHRGEPAGPDTPDGGVVSGRFRLVRLLGVGGMGEVHLAERIDGVEQRVALKIVRSDLPIPHARALRERQILARLNHPHIAGLVDAGIGEAGQPWFAMEYVEGERITDWCDRRCLDLRARALLMARVCAAVQFAHRNLVLHRDLKPSNVLVDADGHPKLLDFGIAKLLDATDEQDTRTLAMTPAYAAPEQLRGEAATTSSDIYQLGLMLYELGCGVAVRNARALLPASGATTSLPRQDRVLATLAVSDHARLEEIARHRRSAPDRLRRQLGADFSRIVAKACDEDPRSRYATAQALADDLERWAQGLPVSAHHGSFAYRLTKLVRRHALAASLVALLSLGLVATTLIALDRTVHEREQRQQAERERESAQAQHRVAEQQRRHAETLIKFLNDVFREGDPNRTQGAALSASELLGRASAKLDRRTDLSDATRAVLLTEIADVFNNLGQVPQALEAAQRAHALLLPQREQAPIEYLQSVATLAHIRIQNAQHREAAQIIEAALPLARRASGGQHRWHPYLRAIRAYSLLFLARGLEAEAEAAAAIAEFDAAGDRSSQDLLETLGTAAAILDQHGDPARSAAIHERAMAVIEANPDLEQTSVLRTITNKGTHELDSGSSAAAIATFTALLPRFEAMLGPADLGTLIVRSRLALAYLSVGDPAQARAQLAAIDAAMPPDQTPVPVVQRAVETARARYLIATGRFADAEVRMRDLLSTLQATEQSKNARAGVSRVLAEALLQQGRAQEAADQLRAALAEFGVPGNVSKPSATAAAEDSLGRACLLLGDPAAITHLERAVALSGTDQDPDTPRARRSAIHLDWARGVLQRDPQAPARLAVQRETLVRLLGGEAFAQVWQLDLLTDRLARELGQPGIDSSRRREAQAGLARITGLDPAPDFVGLTEF</sequence>
<dbReference type="SMART" id="SM00220">
    <property type="entry name" value="S_TKc"/>
    <property type="match status" value="1"/>
</dbReference>
<dbReference type="AlphaFoldDB" id="A0A2W5KD17"/>
<feature type="binding site" evidence="5">
    <location>
        <position position="115"/>
    </location>
    <ligand>
        <name>ATP</name>
        <dbReference type="ChEBI" id="CHEBI:30616"/>
    </ligand>
</feature>
<dbReference type="Gene3D" id="3.30.200.20">
    <property type="entry name" value="Phosphorylase Kinase, domain 1"/>
    <property type="match status" value="1"/>
</dbReference>
<feature type="domain" description="Protein kinase" evidence="8">
    <location>
        <begin position="85"/>
        <end position="367"/>
    </location>
</feature>